<keyword evidence="2" id="KW-1185">Reference proteome</keyword>
<accession>A0AAV8QI04</accession>
<dbReference type="Proteomes" id="UP001222027">
    <property type="component" value="Unassembled WGS sequence"/>
</dbReference>
<protein>
    <submittedName>
        <fullName evidence="1">Uncharacterized protein</fullName>
    </submittedName>
</protein>
<evidence type="ECO:0000313" key="1">
    <source>
        <dbReference type="EMBL" id="KAJ8475793.1"/>
    </source>
</evidence>
<gene>
    <name evidence="1" type="ORF">OPV22_019520</name>
</gene>
<dbReference type="EMBL" id="JAQQAF010000006">
    <property type="protein sequence ID" value="KAJ8475793.1"/>
    <property type="molecule type" value="Genomic_DNA"/>
</dbReference>
<proteinExistence type="predicted"/>
<sequence>MEWERRHQDSLRLPDQLIHPTCRILIAGEMDKVIFFFLGGETKPEDKVVRALPLLLNLPAVLGGADRVFTVSISRLLPLPFISSESDKPIHRNHPSMLLLDNEKCLNHSERAQEDEQFLLPWSSKEKLLQTSSISINVRRPSIRRFASEIPPAEEVGISRIATGASIEVPIVEAWTFPPEVELYQFIQIPDLEHIVSFHL</sequence>
<comment type="caution">
    <text evidence="1">The sequence shown here is derived from an EMBL/GenBank/DDBJ whole genome shotgun (WGS) entry which is preliminary data.</text>
</comment>
<dbReference type="AlphaFoldDB" id="A0AAV8QI04"/>
<evidence type="ECO:0000313" key="2">
    <source>
        <dbReference type="Proteomes" id="UP001222027"/>
    </source>
</evidence>
<name>A0AAV8QI04_ENSVE</name>
<organism evidence="1 2">
    <name type="scientific">Ensete ventricosum</name>
    <name type="common">Abyssinian banana</name>
    <name type="synonym">Musa ensete</name>
    <dbReference type="NCBI Taxonomy" id="4639"/>
    <lineage>
        <taxon>Eukaryota</taxon>
        <taxon>Viridiplantae</taxon>
        <taxon>Streptophyta</taxon>
        <taxon>Embryophyta</taxon>
        <taxon>Tracheophyta</taxon>
        <taxon>Spermatophyta</taxon>
        <taxon>Magnoliopsida</taxon>
        <taxon>Liliopsida</taxon>
        <taxon>Zingiberales</taxon>
        <taxon>Musaceae</taxon>
        <taxon>Ensete</taxon>
    </lineage>
</organism>
<reference evidence="1 2" key="1">
    <citation type="submission" date="2022-12" db="EMBL/GenBank/DDBJ databases">
        <title>Chromosome-scale assembly of the Ensete ventricosum genome.</title>
        <authorList>
            <person name="Dussert Y."/>
            <person name="Stocks J."/>
            <person name="Wendawek A."/>
            <person name="Woldeyes F."/>
            <person name="Nichols R.A."/>
            <person name="Borrell J.S."/>
        </authorList>
    </citation>
    <scope>NUCLEOTIDE SEQUENCE [LARGE SCALE GENOMIC DNA]</scope>
    <source>
        <strain evidence="2">cv. Maze</strain>
        <tissue evidence="1">Seeds</tissue>
    </source>
</reference>